<organism evidence="1 2">
    <name type="scientific">Nelumbo nucifera</name>
    <name type="common">Sacred lotus</name>
    <dbReference type="NCBI Taxonomy" id="4432"/>
    <lineage>
        <taxon>Eukaryota</taxon>
        <taxon>Viridiplantae</taxon>
        <taxon>Streptophyta</taxon>
        <taxon>Embryophyta</taxon>
        <taxon>Tracheophyta</taxon>
        <taxon>Spermatophyta</taxon>
        <taxon>Magnoliopsida</taxon>
        <taxon>Proteales</taxon>
        <taxon>Nelumbonaceae</taxon>
        <taxon>Nelumbo</taxon>
    </lineage>
</organism>
<proteinExistence type="predicted"/>
<dbReference type="AlphaFoldDB" id="A0A822XZ63"/>
<dbReference type="PANTHER" id="PTHR33977">
    <property type="entry name" value="ZINC ION BINDING PROTEIN"/>
    <property type="match status" value="1"/>
</dbReference>
<comment type="caution">
    <text evidence="1">The sequence shown here is derived from an EMBL/GenBank/DDBJ whole genome shotgun (WGS) entry which is preliminary data.</text>
</comment>
<keyword evidence="2" id="KW-1185">Reference proteome</keyword>
<name>A0A822XZ63_NELNU</name>
<dbReference type="EMBL" id="DUZY01000001">
    <property type="protein sequence ID" value="DAD22678.1"/>
    <property type="molecule type" value="Genomic_DNA"/>
</dbReference>
<protein>
    <submittedName>
        <fullName evidence="1">Uncharacterized protein</fullName>
    </submittedName>
</protein>
<evidence type="ECO:0000313" key="2">
    <source>
        <dbReference type="Proteomes" id="UP000607653"/>
    </source>
</evidence>
<gene>
    <name evidence="1" type="ORF">HUJ06_024141</name>
</gene>
<evidence type="ECO:0000313" key="1">
    <source>
        <dbReference type="EMBL" id="DAD22678.1"/>
    </source>
</evidence>
<accession>A0A822XZ63</accession>
<dbReference type="PANTHER" id="PTHR33977:SF2">
    <property type="entry name" value="OS09G0309100 PROTEIN"/>
    <property type="match status" value="1"/>
</dbReference>
<dbReference type="Proteomes" id="UP000607653">
    <property type="component" value="Unassembled WGS sequence"/>
</dbReference>
<sequence length="111" mass="12863">MLLTLVLRKSHMSVNEIQQQSMSMIYLGLPEQNVFWKHIKGVQHYCGSNAEVTTLAFLYVRKLGMIIKRSTSKLDLEVQASIQLCVEHKKKPVFFYQDSTETDPFILIQTE</sequence>
<reference evidence="1 2" key="1">
    <citation type="journal article" date="2020" name="Mol. Biol. Evol.">
        <title>Distinct Expression and Methylation Patterns for Genes with Different Fates following a Single Whole-Genome Duplication in Flowering Plants.</title>
        <authorList>
            <person name="Shi T."/>
            <person name="Rahmani R.S."/>
            <person name="Gugger P.F."/>
            <person name="Wang M."/>
            <person name="Li H."/>
            <person name="Zhang Y."/>
            <person name="Li Z."/>
            <person name="Wang Q."/>
            <person name="Van de Peer Y."/>
            <person name="Marchal K."/>
            <person name="Chen J."/>
        </authorList>
    </citation>
    <scope>NUCLEOTIDE SEQUENCE [LARGE SCALE GENOMIC DNA]</scope>
    <source>
        <tissue evidence="1">Leaf</tissue>
    </source>
</reference>